<comment type="caution">
    <text evidence="2">The sequence shown here is derived from an EMBL/GenBank/DDBJ whole genome shotgun (WGS) entry which is preliminary data.</text>
</comment>
<dbReference type="PANTHER" id="PTHR21310:SF15">
    <property type="entry name" value="AMINOGLYCOSIDE PHOSPHOTRANSFERASE DOMAIN-CONTAINING PROTEIN"/>
    <property type="match status" value="1"/>
</dbReference>
<keyword evidence="3" id="KW-1185">Reference proteome</keyword>
<reference evidence="2 3" key="1">
    <citation type="submission" date="2023-11" db="EMBL/GenBank/DDBJ databases">
        <title>Draft genome sequence and annotation of the polyextremotolerant black yeast-like fungus Aureobasidium pullulans NRRL 62042.</title>
        <authorList>
            <person name="Dielentheis-Frenken M.R.E."/>
            <person name="Wibberg D."/>
            <person name="Blank L.M."/>
            <person name="Tiso T."/>
        </authorList>
    </citation>
    <scope>NUCLEOTIDE SEQUENCE [LARGE SCALE GENOMIC DNA]</scope>
    <source>
        <strain evidence="2 3">NRRL 62042</strain>
    </source>
</reference>
<organism evidence="2 3">
    <name type="scientific">Aureobasidium pullulans</name>
    <name type="common">Black yeast</name>
    <name type="synonym">Pullularia pullulans</name>
    <dbReference type="NCBI Taxonomy" id="5580"/>
    <lineage>
        <taxon>Eukaryota</taxon>
        <taxon>Fungi</taxon>
        <taxon>Dikarya</taxon>
        <taxon>Ascomycota</taxon>
        <taxon>Pezizomycotina</taxon>
        <taxon>Dothideomycetes</taxon>
        <taxon>Dothideomycetidae</taxon>
        <taxon>Dothideales</taxon>
        <taxon>Saccotheciaceae</taxon>
        <taxon>Aureobasidium</taxon>
    </lineage>
</organism>
<dbReference type="PANTHER" id="PTHR21310">
    <property type="entry name" value="AMINOGLYCOSIDE PHOSPHOTRANSFERASE-RELATED-RELATED"/>
    <property type="match status" value="1"/>
</dbReference>
<proteinExistence type="predicted"/>
<evidence type="ECO:0000313" key="3">
    <source>
        <dbReference type="Proteomes" id="UP001341245"/>
    </source>
</evidence>
<evidence type="ECO:0000313" key="2">
    <source>
        <dbReference type="EMBL" id="KAK6005930.1"/>
    </source>
</evidence>
<dbReference type="InterPro" id="IPR002575">
    <property type="entry name" value="Aminoglycoside_PTrfase"/>
</dbReference>
<dbReference type="InterPro" id="IPR051678">
    <property type="entry name" value="AGP_Transferase"/>
</dbReference>
<dbReference type="SUPFAM" id="SSF56112">
    <property type="entry name" value="Protein kinase-like (PK-like)"/>
    <property type="match status" value="1"/>
</dbReference>
<dbReference type="EMBL" id="JASGXD010000005">
    <property type="protein sequence ID" value="KAK6005930.1"/>
    <property type="molecule type" value="Genomic_DNA"/>
</dbReference>
<name>A0ABR0TPY6_AURPU</name>
<protein>
    <recommendedName>
        <fullName evidence="1">Aminoglycoside phosphotransferase domain-containing protein</fullName>
    </recommendedName>
</protein>
<evidence type="ECO:0000259" key="1">
    <source>
        <dbReference type="Pfam" id="PF01636"/>
    </source>
</evidence>
<dbReference type="Gene3D" id="3.90.1200.10">
    <property type="match status" value="1"/>
</dbReference>
<gene>
    <name evidence="2" type="ORF">QM012_007572</name>
</gene>
<sequence length="408" mass="45481">MSAIDNEDQAGKDRQRTFIHELFDSVFHLPIQNITTLPRCNNNFVHFVEFSTHMEADTTLSDKPGTSAISTGTSKAVFRVGNPAAMFNHAVKVENTVAMMHLTRQALSAFSIVPKVYAWSSVGEPSGTGWILEEYMPGINQMARILKAVQDFNLPPKAAGFGGLAFDDAGEVINGPYVVEPYNGPYPDMISMYKGMMQAQLLDADRSPVVKGYRDSGLRDRLNAFAERGLEDTLTKILPQHVRPNLIIGDVVIANLLFDPNTLQVTGLVDFDCSHTGHPLHEYFFSSFSVKYYIVSAEPEVASAIFDQYPSPLPQSEPISGPEARDDDPPQWELMELFERELAKAGAARPSNISGAEEITKVYEVMAQICPFHFVMDKWTERQSEERLQSCKEEQMKILDKALSGWGF</sequence>
<dbReference type="Pfam" id="PF01636">
    <property type="entry name" value="APH"/>
    <property type="match status" value="1"/>
</dbReference>
<feature type="domain" description="Aminoglycoside phosphotransferase" evidence="1">
    <location>
        <begin position="70"/>
        <end position="286"/>
    </location>
</feature>
<dbReference type="InterPro" id="IPR011009">
    <property type="entry name" value="Kinase-like_dom_sf"/>
</dbReference>
<accession>A0ABR0TPY6</accession>
<dbReference type="Proteomes" id="UP001341245">
    <property type="component" value="Unassembled WGS sequence"/>
</dbReference>